<dbReference type="Proteomes" id="UP001597191">
    <property type="component" value="Unassembled WGS sequence"/>
</dbReference>
<keyword evidence="1" id="KW-0472">Membrane</keyword>
<accession>A0ABW4BLV6</accession>
<comment type="caution">
    <text evidence="2">The sequence shown here is derived from an EMBL/GenBank/DDBJ whole genome shotgun (WGS) entry which is preliminary data.</text>
</comment>
<name>A0ABW4BLV6_9LACO</name>
<evidence type="ECO:0000313" key="3">
    <source>
        <dbReference type="Proteomes" id="UP001597191"/>
    </source>
</evidence>
<dbReference type="Pfam" id="PF11694">
    <property type="entry name" value="DUF3290"/>
    <property type="match status" value="1"/>
</dbReference>
<dbReference type="InterPro" id="IPR021707">
    <property type="entry name" value="DUF3290"/>
</dbReference>
<keyword evidence="1" id="KW-0812">Transmembrane</keyword>
<sequence length="149" mass="16861">MNFYSYSYLVQQNSNYKTVQWIIIAVVLVAVSLAGVMWYRHRSDLKYRDLLTIMTLILVFLIGLQVNEWRDLKSSSAQKSQATQIMQQVAKDKNMAVTKIWSNTANVNSGMLIIVKSKIYTVTVNADGSSFTLSEAKLINPQINYIGGK</sequence>
<feature type="transmembrane region" description="Helical" evidence="1">
    <location>
        <begin position="50"/>
        <end position="66"/>
    </location>
</feature>
<dbReference type="RefSeq" id="WP_125650883.1">
    <property type="nucleotide sequence ID" value="NZ_JBHTOH010000026.1"/>
</dbReference>
<keyword evidence="3" id="KW-1185">Reference proteome</keyword>
<organism evidence="2 3">
    <name type="scientific">Lapidilactobacillus gannanensis</name>
    <dbReference type="NCBI Taxonomy" id="2486002"/>
    <lineage>
        <taxon>Bacteria</taxon>
        <taxon>Bacillati</taxon>
        <taxon>Bacillota</taxon>
        <taxon>Bacilli</taxon>
        <taxon>Lactobacillales</taxon>
        <taxon>Lactobacillaceae</taxon>
        <taxon>Lapidilactobacillus</taxon>
    </lineage>
</organism>
<keyword evidence="1" id="KW-1133">Transmembrane helix</keyword>
<evidence type="ECO:0000256" key="1">
    <source>
        <dbReference type="SAM" id="Phobius"/>
    </source>
</evidence>
<proteinExistence type="predicted"/>
<dbReference type="EMBL" id="JBHTOH010000026">
    <property type="protein sequence ID" value="MFD1410863.1"/>
    <property type="molecule type" value="Genomic_DNA"/>
</dbReference>
<evidence type="ECO:0000313" key="2">
    <source>
        <dbReference type="EMBL" id="MFD1410863.1"/>
    </source>
</evidence>
<protein>
    <submittedName>
        <fullName evidence="2">DUF3290 domain-containing protein</fullName>
    </submittedName>
</protein>
<feature type="transmembrane region" description="Helical" evidence="1">
    <location>
        <begin position="20"/>
        <end position="38"/>
    </location>
</feature>
<gene>
    <name evidence="2" type="ORF">ACFQ4R_04445</name>
</gene>
<reference evidence="3" key="1">
    <citation type="journal article" date="2019" name="Int. J. Syst. Evol. Microbiol.">
        <title>The Global Catalogue of Microorganisms (GCM) 10K type strain sequencing project: providing services to taxonomists for standard genome sequencing and annotation.</title>
        <authorList>
            <consortium name="The Broad Institute Genomics Platform"/>
            <consortium name="The Broad Institute Genome Sequencing Center for Infectious Disease"/>
            <person name="Wu L."/>
            <person name="Ma J."/>
        </authorList>
    </citation>
    <scope>NUCLEOTIDE SEQUENCE [LARGE SCALE GENOMIC DNA]</scope>
    <source>
        <strain evidence="3">CCM 8937</strain>
    </source>
</reference>